<name>A0ABM4APP6_VANTA</name>
<dbReference type="GeneID" id="113399158"/>
<reference evidence="3" key="1">
    <citation type="submission" date="2025-08" db="UniProtKB">
        <authorList>
            <consortium name="RefSeq"/>
        </authorList>
    </citation>
    <scope>IDENTIFICATION</scope>
    <source>
        <tissue evidence="3">Whole body</tissue>
    </source>
</reference>
<evidence type="ECO:0000313" key="3">
    <source>
        <dbReference type="RefSeq" id="XP_064073271.1"/>
    </source>
</evidence>
<keyword evidence="1" id="KW-0472">Membrane</keyword>
<sequence length="142" mass="15686">MVKCDFDCAHEEIGPDVLEFVGPVKIVLVDQSKCAYACKTCYAAMILMAQMLLATTTIIVMLFSLSYKKSKCFMALHIFLCTVGLQAIIPSGILSLNNLNGSSAPMKLSDRKFEHIFMQCIGVLCAVSGTVWLQQFLQFYAP</sequence>
<dbReference type="Gene3D" id="1.20.120.1770">
    <property type="match status" value="1"/>
</dbReference>
<feature type="transmembrane region" description="Helical" evidence="1">
    <location>
        <begin position="116"/>
        <end position="133"/>
    </location>
</feature>
<keyword evidence="2" id="KW-1185">Reference proteome</keyword>
<keyword evidence="1" id="KW-0812">Transmembrane</keyword>
<proteinExistence type="predicted"/>
<evidence type="ECO:0000313" key="2">
    <source>
        <dbReference type="Proteomes" id="UP001652626"/>
    </source>
</evidence>
<protein>
    <submittedName>
        <fullName evidence="3">Uncharacterized protein LOC113399158</fullName>
    </submittedName>
</protein>
<evidence type="ECO:0000256" key="1">
    <source>
        <dbReference type="SAM" id="Phobius"/>
    </source>
</evidence>
<accession>A0ABM4APP6</accession>
<gene>
    <name evidence="3" type="primary">LOC113399158</name>
</gene>
<feature type="transmembrane region" description="Helical" evidence="1">
    <location>
        <begin position="75"/>
        <end position="96"/>
    </location>
</feature>
<dbReference type="Proteomes" id="UP001652626">
    <property type="component" value="Chromosome 15"/>
</dbReference>
<feature type="transmembrane region" description="Helical" evidence="1">
    <location>
        <begin position="42"/>
        <end position="63"/>
    </location>
</feature>
<organism evidence="2 3">
    <name type="scientific">Vanessa tameamea</name>
    <name type="common">Kamehameha butterfly</name>
    <dbReference type="NCBI Taxonomy" id="334116"/>
    <lineage>
        <taxon>Eukaryota</taxon>
        <taxon>Metazoa</taxon>
        <taxon>Ecdysozoa</taxon>
        <taxon>Arthropoda</taxon>
        <taxon>Hexapoda</taxon>
        <taxon>Insecta</taxon>
        <taxon>Pterygota</taxon>
        <taxon>Neoptera</taxon>
        <taxon>Endopterygota</taxon>
        <taxon>Lepidoptera</taxon>
        <taxon>Glossata</taxon>
        <taxon>Ditrysia</taxon>
        <taxon>Papilionoidea</taxon>
        <taxon>Nymphalidae</taxon>
        <taxon>Nymphalinae</taxon>
        <taxon>Vanessa</taxon>
    </lineage>
</organism>
<keyword evidence="1" id="KW-1133">Transmembrane helix</keyword>
<dbReference type="RefSeq" id="XP_064073271.1">
    <property type="nucleotide sequence ID" value="XM_064217201.1"/>
</dbReference>